<reference evidence="3" key="1">
    <citation type="submission" date="2013-10" db="EMBL/GenBank/DDBJ databases">
        <title>Expression cloning of novel planarian secreted proteins by a yeast-based Signal Sequence Trap screen.</title>
        <authorList>
            <person name="Rossi A."/>
        </authorList>
    </citation>
    <scope>NUCLEOTIDE SEQUENCE</scope>
</reference>
<dbReference type="AlphaFoldDB" id="V9XQP2"/>
<proteinExistence type="evidence at transcript level"/>
<keyword evidence="2" id="KW-0732">Signal</keyword>
<dbReference type="EMBL" id="KF730675">
    <property type="protein sequence ID" value="AHD24732.1"/>
    <property type="molecule type" value="mRNA"/>
</dbReference>
<keyword evidence="1" id="KW-0472">Membrane</keyword>
<sequence length="100" mass="10773">MISNIKLIILVLFVSSVKSGDIVNDAIDDLRKLCGSSACSNDKIATSFVTPYCCGVLSMECCYELTVLSKILIGGIVIGIILSIIISIACCCCSNNRRRY</sequence>
<feature type="signal peptide" evidence="2">
    <location>
        <begin position="1"/>
        <end position="19"/>
    </location>
</feature>
<evidence type="ECO:0000313" key="3">
    <source>
        <dbReference type="EMBL" id="AHD24732.1"/>
    </source>
</evidence>
<organism evidence="3">
    <name type="scientific">Schmidtea mediterranea</name>
    <name type="common">Freshwater planarian flatworm</name>
    <dbReference type="NCBI Taxonomy" id="79327"/>
    <lineage>
        <taxon>Eukaryota</taxon>
        <taxon>Metazoa</taxon>
        <taxon>Spiralia</taxon>
        <taxon>Lophotrochozoa</taxon>
        <taxon>Platyhelminthes</taxon>
        <taxon>Rhabditophora</taxon>
        <taxon>Seriata</taxon>
        <taxon>Tricladida</taxon>
        <taxon>Continenticola</taxon>
        <taxon>Geoplanoidea</taxon>
        <taxon>Dugesiidae</taxon>
        <taxon>Schmidtea</taxon>
    </lineage>
</organism>
<name>V9XQP2_SCHMD</name>
<feature type="chain" id="PRO_5004784380" evidence="2">
    <location>
        <begin position="20"/>
        <end position="100"/>
    </location>
</feature>
<keyword evidence="1" id="KW-1133">Transmembrane helix</keyword>
<accession>V9XQP2</accession>
<feature type="transmembrane region" description="Helical" evidence="1">
    <location>
        <begin position="71"/>
        <end position="93"/>
    </location>
</feature>
<protein>
    <submittedName>
        <fullName evidence="3">1.C3.2</fullName>
    </submittedName>
</protein>
<evidence type="ECO:0000256" key="2">
    <source>
        <dbReference type="SAM" id="SignalP"/>
    </source>
</evidence>
<evidence type="ECO:0000256" key="1">
    <source>
        <dbReference type="SAM" id="Phobius"/>
    </source>
</evidence>
<keyword evidence="1" id="KW-0812">Transmembrane</keyword>